<dbReference type="RefSeq" id="WP_084747001.1">
    <property type="nucleotide sequence ID" value="NZ_CP020563.1"/>
</dbReference>
<dbReference type="CDD" id="cd16936">
    <property type="entry name" value="HATPase_RsbW-like"/>
    <property type="match status" value="1"/>
</dbReference>
<keyword evidence="1" id="KW-0723">Serine/threonine-protein kinase</keyword>
<reference evidence="3 4" key="1">
    <citation type="submission" date="2017-04" db="EMBL/GenBank/DDBJ databases">
        <title>The complete genome sequence of Streptomyces albolongus YIM 101047, the producer of novel bafilomycins and novel odoriferous sesquiterpenoids.</title>
        <authorList>
            <person name="Yin M."/>
            <person name="Jiang Y."/>
        </authorList>
    </citation>
    <scope>NUCLEOTIDE SEQUENCE [LARGE SCALE GENOMIC DNA]</scope>
    <source>
        <strain evidence="3 4">YIM 101047</strain>
    </source>
</reference>
<dbReference type="Gene3D" id="3.30.565.10">
    <property type="entry name" value="Histidine kinase-like ATPase, C-terminal domain"/>
    <property type="match status" value="1"/>
</dbReference>
<evidence type="ECO:0000256" key="1">
    <source>
        <dbReference type="ARBA" id="ARBA00022527"/>
    </source>
</evidence>
<gene>
    <name evidence="3" type="ORF">B7C62_13695</name>
</gene>
<dbReference type="AlphaFoldDB" id="A0ABC8BS37"/>
<accession>A0ABC8BS37</accession>
<feature type="domain" description="Histidine kinase/HSP90-like ATPase" evidence="2">
    <location>
        <begin position="11"/>
        <end position="121"/>
    </location>
</feature>
<organism evidence="3 4">
    <name type="scientific">Kitasatospora albolonga</name>
    <dbReference type="NCBI Taxonomy" id="68173"/>
    <lineage>
        <taxon>Bacteria</taxon>
        <taxon>Bacillati</taxon>
        <taxon>Actinomycetota</taxon>
        <taxon>Actinomycetes</taxon>
        <taxon>Kitasatosporales</taxon>
        <taxon>Streptomycetaceae</taxon>
        <taxon>Kitasatospora</taxon>
    </lineage>
</organism>
<dbReference type="KEGG" id="kab:B7C62_13695"/>
<dbReference type="GO" id="GO:0004674">
    <property type="term" value="F:protein serine/threonine kinase activity"/>
    <property type="evidence" value="ECO:0007669"/>
    <property type="project" value="UniProtKB-KW"/>
</dbReference>
<proteinExistence type="predicted"/>
<name>A0ABC8BS37_9ACTN</name>
<evidence type="ECO:0000313" key="3">
    <source>
        <dbReference type="EMBL" id="ARF73204.1"/>
    </source>
</evidence>
<evidence type="ECO:0000259" key="2">
    <source>
        <dbReference type="Pfam" id="PF13581"/>
    </source>
</evidence>
<dbReference type="EMBL" id="CP020563">
    <property type="protein sequence ID" value="ARF73204.1"/>
    <property type="molecule type" value="Genomic_DNA"/>
</dbReference>
<keyword evidence="4" id="KW-1185">Reference proteome</keyword>
<sequence>MSYLKLPKSRKSVRTARHWAAPLLPVDVREAAVLVLSELVTNAVAVGLGARAPDAIEVEITVDTSGQVSVHVTDPSDLALPAPPSDVPVDDESGRGLFLLDALADAHGWVRRASGGKCVWALFHSRGALTVEPRPPGDICLECCA</sequence>
<keyword evidence="1" id="KW-0808">Transferase</keyword>
<keyword evidence="1" id="KW-0418">Kinase</keyword>
<dbReference type="Pfam" id="PF13581">
    <property type="entry name" value="HATPase_c_2"/>
    <property type="match status" value="1"/>
</dbReference>
<dbReference type="PANTHER" id="PTHR35526:SF3">
    <property type="entry name" value="ANTI-SIGMA-F FACTOR RSBW"/>
    <property type="match status" value="1"/>
</dbReference>
<dbReference type="PANTHER" id="PTHR35526">
    <property type="entry name" value="ANTI-SIGMA-F FACTOR RSBW-RELATED"/>
    <property type="match status" value="1"/>
</dbReference>
<dbReference type="InterPro" id="IPR050267">
    <property type="entry name" value="Anti-sigma-factor_SerPK"/>
</dbReference>
<dbReference type="InterPro" id="IPR003594">
    <property type="entry name" value="HATPase_dom"/>
</dbReference>
<dbReference type="InterPro" id="IPR036890">
    <property type="entry name" value="HATPase_C_sf"/>
</dbReference>
<protein>
    <recommendedName>
        <fullName evidence="2">Histidine kinase/HSP90-like ATPase domain-containing protein</fullName>
    </recommendedName>
</protein>
<dbReference type="SUPFAM" id="SSF55874">
    <property type="entry name" value="ATPase domain of HSP90 chaperone/DNA topoisomerase II/histidine kinase"/>
    <property type="match status" value="1"/>
</dbReference>
<dbReference type="Proteomes" id="UP000192251">
    <property type="component" value="Chromosome"/>
</dbReference>
<evidence type="ECO:0000313" key="4">
    <source>
        <dbReference type="Proteomes" id="UP000192251"/>
    </source>
</evidence>